<feature type="domain" description="PAS" evidence="21">
    <location>
        <begin position="877"/>
        <end position="947"/>
    </location>
</feature>
<evidence type="ECO:0000313" key="24">
    <source>
        <dbReference type="Proteomes" id="UP000062645"/>
    </source>
</evidence>
<dbReference type="STRING" id="224013.ACX27_22625"/>
<reference evidence="24" key="1">
    <citation type="submission" date="2015-07" db="EMBL/GenBank/DDBJ databases">
        <title>Genome Of Nitrogen-Fixing Cyanobacterium Nostoc piscinale CENA21 From Solimoes/Amazon River Floodplain Sediments And Comparative Genomics To Uncover Biosynthetic Natural Products Potential.</title>
        <authorList>
            <person name="Leao T.F."/>
            <person name="Leao P.N."/>
            <person name="Guimaraes P.I."/>
            <person name="de Melo A.G.C."/>
            <person name="Ramos R.T.J."/>
            <person name="Silva A."/>
            <person name="Fiore M.F."/>
            <person name="Schneider M.P.C."/>
        </authorList>
    </citation>
    <scope>NUCLEOTIDE SEQUENCE [LARGE SCALE GENOMIC DNA]</scope>
    <source>
        <strain evidence="24">CENA21</strain>
    </source>
</reference>
<dbReference type="InterPro" id="IPR011006">
    <property type="entry name" value="CheY-like_superfamily"/>
</dbReference>
<evidence type="ECO:0000256" key="15">
    <source>
        <dbReference type="ARBA" id="ARBA00023136"/>
    </source>
</evidence>
<dbReference type="InterPro" id="IPR035965">
    <property type="entry name" value="PAS-like_dom_sf"/>
</dbReference>
<proteinExistence type="inferred from homology"/>
<evidence type="ECO:0000256" key="11">
    <source>
        <dbReference type="ARBA" id="ARBA00022741"/>
    </source>
</evidence>
<dbReference type="InterPro" id="IPR013655">
    <property type="entry name" value="PAS_fold_3"/>
</dbReference>
<evidence type="ECO:0000256" key="8">
    <source>
        <dbReference type="ARBA" id="ARBA00022679"/>
    </source>
</evidence>
<evidence type="ECO:0000256" key="7">
    <source>
        <dbReference type="ARBA" id="ARBA00022553"/>
    </source>
</evidence>
<feature type="domain" description="PAC" evidence="22">
    <location>
        <begin position="399"/>
        <end position="451"/>
    </location>
</feature>
<dbReference type="GO" id="GO:0000155">
    <property type="term" value="F:phosphorelay sensor kinase activity"/>
    <property type="evidence" value="ECO:0007669"/>
    <property type="project" value="InterPro"/>
</dbReference>
<dbReference type="CDD" id="cd00156">
    <property type="entry name" value="REC"/>
    <property type="match status" value="1"/>
</dbReference>
<protein>
    <recommendedName>
        <fullName evidence="16">Circadian input-output histidine kinase CikA</fullName>
        <ecNumber evidence="4">2.7.13.3</ecNumber>
    </recommendedName>
</protein>
<dbReference type="GO" id="GO:0005886">
    <property type="term" value="C:plasma membrane"/>
    <property type="evidence" value="ECO:0007669"/>
    <property type="project" value="UniProtKB-SubCell"/>
</dbReference>
<comment type="subcellular location">
    <subcellularLocation>
        <location evidence="2">Cell inner membrane</location>
        <topology evidence="2">Multi-pass membrane protein</topology>
    </subcellularLocation>
</comment>
<feature type="domain" description="PAC" evidence="22">
    <location>
        <begin position="950"/>
        <end position="1002"/>
    </location>
</feature>
<sequence length="1387" mass="158160">MVQARRNVLIVDDSPEDREFYRQCLLRDRDYSYDILEATLGSQALELCQQQPDVILLDYRLPDLDGLEFLAQLKASSQQLDLPVIMVTGQGSEAIAVQVMKAGAQDYLVKEQITPASLQRAIQGAIETVQLRNQLQQRIKRERLVAQIIQKIHQSLDLQEILETTVTEVRQFLQTDRVVIVRWQSDNSGIVTNESVGTAWTPLLSTCLYDPCFKEYYTEFARQGLISVKPNIYDGSLNSWHIELLANLQVQAKIVVPILQDQQLWGMLIAHHCQAPRQWQPLEIDLLQELATALGIALRQAELYQHTQHELIERRRVEIELRESEERQHITLLAARIGTWDWNIQTGLISWSDNLEALFGLQPGEFDGSFKMFLEKVHPDDRDRVLTAVNHAIATGENYEIEFRVVYPNGNIRWALSQGKVFYDQNGQPLRMTGLDIDITERKQSAEALHESELRFRQLAENIDAVFWIREVLEDRVSYISPAYERLWGLKAQDLYTNQSNWVNLIHPEDKESVARAFEEKAIANQFDEEYRIILPNGSIRWVRDRCFGLKDETGEIYRFTGIAEDITARKQRELNKQFLTQLDLRLRHLQDAQTMIWETVNSLGQYLNVNRCTLGRVDLQQGLYTLEQVWSRNFENFPIIQPISNFATSEMQAIFATNQALVVHDITRDSRTIAFAQNYASFQIQALVCVPCIYQGQLVAVLTVSSPNPRVWSADEVALLQETIVSIWPLIEQTKAIQALRESEERFRTSVENILDCLGIYSAIRNEQGEIIDFRTEYVNYAACVNNQMSYEQQIGRGLCELLPGHRDGGLFAEYCQVVETGQSLVKENLIYTDKYGEKYLTRAFDIRVAKFGDGFVATWRDITHRKQAEQSLQDSEERFRTLADNMSQFAWMADASGWIFWYNQRWFDYTGTTLEEMQGWGWQKVHHPEHVKRVLEHFRHCLTTGEAWEDTFPLRGNDGQYRWFLSRAIPIRDQQGQILRWFGTNTDITAQKQAEEERSLLLEKEQLARAEAERANRIKDEFLAILSHELRSPLNPILGWAKLMQTRKFDAAKTAEALATIERNAKLQCQLIDDLLDVAKILRGKLNIDEAPVNLVFVLEAALDTVRTAAVAKSILLHSALSQIGQVSGDSARLQQIFWNLLSNAIKFTPAGGRVDVKLQRVDNQVQITISDTGKGIRPDFLPHIFESFRQEDASTTRKYGGLGLGLAIVRYLVEAHGGTIHADSPGEGQGATFIVKLPLLATESLQNQPDDLSTPELDLTGIKVLIVDDEPDARELVTAVLEQYGAEVLAVTRAVEVLASLESFQPNVLISDIGMPDMDGYTLMQQIRSLPADKGGKIGAIALSAYARMEDQQRSLSVGFQHHISKPVDLDKLIETVSELAHKY</sequence>
<comment type="catalytic activity">
    <reaction evidence="1">
        <text>ATP + protein L-histidine = ADP + protein N-phospho-L-histidine.</text>
        <dbReference type="EC" id="2.7.13.3"/>
    </reaction>
</comment>
<dbReference type="SMART" id="SM00091">
    <property type="entry name" value="PAS"/>
    <property type="match status" value="3"/>
</dbReference>
<evidence type="ECO:0000256" key="16">
    <source>
        <dbReference type="ARBA" id="ARBA00074306"/>
    </source>
</evidence>
<dbReference type="CDD" id="cd17580">
    <property type="entry name" value="REC_2_DhkD-like"/>
    <property type="match status" value="1"/>
</dbReference>
<evidence type="ECO:0000256" key="17">
    <source>
        <dbReference type="PROSITE-ProRule" id="PRU00169"/>
    </source>
</evidence>
<dbReference type="CDD" id="cd00130">
    <property type="entry name" value="PAS"/>
    <property type="match status" value="3"/>
</dbReference>
<dbReference type="CDD" id="cd16922">
    <property type="entry name" value="HATPase_EvgS-ArcB-TorS-like"/>
    <property type="match status" value="1"/>
</dbReference>
<dbReference type="SUPFAM" id="SSF55874">
    <property type="entry name" value="ATPase domain of HSP90 chaperone/DNA topoisomerase II/histidine kinase"/>
    <property type="match status" value="1"/>
</dbReference>
<dbReference type="InterPro" id="IPR036890">
    <property type="entry name" value="HATPase_C_sf"/>
</dbReference>
<dbReference type="InterPro" id="IPR003018">
    <property type="entry name" value="GAF"/>
</dbReference>
<dbReference type="PROSITE" id="PS50046">
    <property type="entry name" value="PHYTOCHROME_2"/>
    <property type="match status" value="1"/>
</dbReference>
<keyword evidence="14" id="KW-0902">Two-component regulatory system</keyword>
<dbReference type="Gene3D" id="1.10.287.130">
    <property type="match status" value="1"/>
</dbReference>
<dbReference type="CDD" id="cd00082">
    <property type="entry name" value="HisKA"/>
    <property type="match status" value="1"/>
</dbReference>
<feature type="domain" description="Histidine kinase" evidence="19">
    <location>
        <begin position="1027"/>
        <end position="1244"/>
    </location>
</feature>
<dbReference type="FunFam" id="3.30.450.20:FF:000099">
    <property type="entry name" value="Sensory box sensor histidine kinase"/>
    <property type="match status" value="1"/>
</dbReference>
<dbReference type="Pfam" id="PF13426">
    <property type="entry name" value="PAS_9"/>
    <property type="match status" value="1"/>
</dbReference>
<evidence type="ECO:0000256" key="6">
    <source>
        <dbReference type="ARBA" id="ARBA00022519"/>
    </source>
</evidence>
<gene>
    <name evidence="23" type="ORF">ACX27_22625</name>
</gene>
<dbReference type="FunFam" id="2.10.70.100:FF:000001">
    <property type="entry name" value="Sensory transduction histidine kinase"/>
    <property type="match status" value="1"/>
</dbReference>
<dbReference type="PROSITE" id="PS50113">
    <property type="entry name" value="PAC"/>
    <property type="match status" value="3"/>
</dbReference>
<dbReference type="InterPro" id="IPR001610">
    <property type="entry name" value="PAC"/>
</dbReference>
<reference evidence="23 24" key="2">
    <citation type="journal article" date="2016" name="Genome Announc.">
        <title>Draft Genome Sequence of the N2-Fixing Cyanobacterium Nostoc piscinale CENA21, Isolated from the Brazilian Amazon Floodplain.</title>
        <authorList>
            <person name="Leao T."/>
            <person name="Guimaraes P.I."/>
            <person name="de Melo A.G."/>
            <person name="Ramos R.T."/>
            <person name="Leao P.N."/>
            <person name="Silva A."/>
            <person name="Fiore M.F."/>
            <person name="Schneider M.P."/>
        </authorList>
    </citation>
    <scope>NUCLEOTIDE SEQUENCE [LARGE SCALE GENOMIC DNA]</scope>
    <source>
        <strain evidence="23 24">CENA21</strain>
    </source>
</reference>
<keyword evidence="15" id="KW-0472">Membrane</keyword>
<dbReference type="PROSITE" id="PS50112">
    <property type="entry name" value="PAS"/>
    <property type="match status" value="3"/>
</dbReference>
<keyword evidence="9" id="KW-0812">Transmembrane</keyword>
<dbReference type="Pfam" id="PF00512">
    <property type="entry name" value="HisKA"/>
    <property type="match status" value="1"/>
</dbReference>
<dbReference type="SUPFAM" id="SSF55781">
    <property type="entry name" value="GAF domain-like"/>
    <property type="match status" value="2"/>
</dbReference>
<dbReference type="KEGG" id="npz:ACX27_22625"/>
<keyword evidence="24" id="KW-1185">Reference proteome</keyword>
<dbReference type="PROSITE" id="PS50109">
    <property type="entry name" value="HIS_KIN"/>
    <property type="match status" value="1"/>
</dbReference>
<dbReference type="SMART" id="SM00448">
    <property type="entry name" value="REC"/>
    <property type="match status" value="2"/>
</dbReference>
<dbReference type="InterPro" id="IPR003661">
    <property type="entry name" value="HisK_dim/P_dom"/>
</dbReference>
<evidence type="ECO:0000259" key="22">
    <source>
        <dbReference type="PROSITE" id="PS50113"/>
    </source>
</evidence>
<dbReference type="InterPro" id="IPR005467">
    <property type="entry name" value="His_kinase_dom"/>
</dbReference>
<name>A0A0M4TN29_9NOSO</name>
<dbReference type="FunFam" id="3.30.565.10:FF:000010">
    <property type="entry name" value="Sensor histidine kinase RcsC"/>
    <property type="match status" value="1"/>
</dbReference>
<organism evidence="23 24">
    <name type="scientific">Nostoc piscinale CENA21</name>
    <dbReference type="NCBI Taxonomy" id="224013"/>
    <lineage>
        <taxon>Bacteria</taxon>
        <taxon>Bacillati</taxon>
        <taxon>Cyanobacteriota</taxon>
        <taxon>Cyanophyceae</taxon>
        <taxon>Nostocales</taxon>
        <taxon>Nostocaceae</taxon>
        <taxon>Nostoc</taxon>
    </lineage>
</organism>
<dbReference type="InterPro" id="IPR003594">
    <property type="entry name" value="HATPase_dom"/>
</dbReference>
<evidence type="ECO:0000256" key="3">
    <source>
        <dbReference type="ARBA" id="ARBA00006402"/>
    </source>
</evidence>
<dbReference type="Gene3D" id="3.30.565.10">
    <property type="entry name" value="Histidine kinase-like ATPase, C-terminal domain"/>
    <property type="match status" value="1"/>
</dbReference>
<feature type="domain" description="PAC" evidence="22">
    <location>
        <begin position="527"/>
        <end position="579"/>
    </location>
</feature>
<dbReference type="EC" id="2.7.13.3" evidence="4"/>
<dbReference type="Gene3D" id="3.40.50.2300">
    <property type="match status" value="2"/>
</dbReference>
<dbReference type="Gene3D" id="2.10.70.100">
    <property type="match status" value="1"/>
</dbReference>
<dbReference type="SMART" id="SM00065">
    <property type="entry name" value="GAF"/>
    <property type="match status" value="2"/>
</dbReference>
<evidence type="ECO:0000256" key="14">
    <source>
        <dbReference type="ARBA" id="ARBA00023012"/>
    </source>
</evidence>
<dbReference type="PATRIC" id="fig|224013.5.peg.5419"/>
<evidence type="ECO:0000256" key="1">
    <source>
        <dbReference type="ARBA" id="ARBA00000085"/>
    </source>
</evidence>
<evidence type="ECO:0000256" key="10">
    <source>
        <dbReference type="ARBA" id="ARBA00022737"/>
    </source>
</evidence>
<dbReference type="RefSeq" id="WP_062295749.1">
    <property type="nucleotide sequence ID" value="NZ_CP012036.1"/>
</dbReference>
<evidence type="ECO:0000256" key="5">
    <source>
        <dbReference type="ARBA" id="ARBA00022475"/>
    </source>
</evidence>
<evidence type="ECO:0000256" key="12">
    <source>
        <dbReference type="ARBA" id="ARBA00022777"/>
    </source>
</evidence>
<dbReference type="NCBIfam" id="TIGR00229">
    <property type="entry name" value="sensory_box"/>
    <property type="match status" value="3"/>
</dbReference>
<dbReference type="InterPro" id="IPR000014">
    <property type="entry name" value="PAS"/>
</dbReference>
<dbReference type="InterPro" id="IPR000700">
    <property type="entry name" value="PAS-assoc_C"/>
</dbReference>
<dbReference type="Gene3D" id="3.30.450.40">
    <property type="match status" value="2"/>
</dbReference>
<evidence type="ECO:0000313" key="23">
    <source>
        <dbReference type="EMBL" id="ALF54986.1"/>
    </source>
</evidence>
<feature type="domain" description="Response regulatory" evidence="20">
    <location>
        <begin position="1266"/>
        <end position="1384"/>
    </location>
</feature>
<dbReference type="InterPro" id="IPR029016">
    <property type="entry name" value="GAF-like_dom_sf"/>
</dbReference>
<dbReference type="Pfam" id="PF02518">
    <property type="entry name" value="HATPase_c"/>
    <property type="match status" value="1"/>
</dbReference>
<dbReference type="InterPro" id="IPR016132">
    <property type="entry name" value="Phyto_chromo_attachment"/>
</dbReference>
<feature type="domain" description="PAS" evidence="21">
    <location>
        <begin position="348"/>
        <end position="396"/>
    </location>
</feature>
<keyword evidence="13" id="KW-1133">Transmembrane helix</keyword>
<feature type="domain" description="Phytochrome chromophore attachment site" evidence="18">
    <location>
        <begin position="157"/>
        <end position="293"/>
    </location>
</feature>
<comment type="similarity">
    <text evidence="3">In the N-terminal section; belongs to the phytochrome family.</text>
</comment>
<dbReference type="Proteomes" id="UP000062645">
    <property type="component" value="Chromosome"/>
</dbReference>
<dbReference type="Gene3D" id="3.30.450.20">
    <property type="entry name" value="PAS domain"/>
    <property type="match status" value="4"/>
</dbReference>
<feature type="modified residue" description="4-aspartylphosphate" evidence="17">
    <location>
        <position position="1315"/>
    </location>
</feature>
<evidence type="ECO:0000259" key="21">
    <source>
        <dbReference type="PROSITE" id="PS50112"/>
    </source>
</evidence>
<evidence type="ECO:0000259" key="20">
    <source>
        <dbReference type="PROSITE" id="PS50110"/>
    </source>
</evidence>
<dbReference type="PROSITE" id="PS50110">
    <property type="entry name" value="RESPONSE_REGULATORY"/>
    <property type="match status" value="2"/>
</dbReference>
<dbReference type="EMBL" id="CP012036">
    <property type="protein sequence ID" value="ALF54986.1"/>
    <property type="molecule type" value="Genomic_DNA"/>
</dbReference>
<dbReference type="InterPro" id="IPR004358">
    <property type="entry name" value="Sig_transdc_His_kin-like_C"/>
</dbReference>
<dbReference type="SMART" id="SM00388">
    <property type="entry name" value="HisKA"/>
    <property type="match status" value="1"/>
</dbReference>
<dbReference type="Pfam" id="PF08447">
    <property type="entry name" value="PAS_3"/>
    <property type="match status" value="3"/>
</dbReference>
<evidence type="ECO:0000259" key="19">
    <source>
        <dbReference type="PROSITE" id="PS50109"/>
    </source>
</evidence>
<dbReference type="InterPro" id="IPR036097">
    <property type="entry name" value="HisK_dim/P_sf"/>
</dbReference>
<keyword evidence="10" id="KW-0677">Repeat</keyword>
<evidence type="ECO:0000256" key="13">
    <source>
        <dbReference type="ARBA" id="ARBA00022989"/>
    </source>
</evidence>
<dbReference type="SUPFAM" id="SSF55785">
    <property type="entry name" value="PYP-like sensor domain (PAS domain)"/>
    <property type="match status" value="4"/>
</dbReference>
<dbReference type="PANTHER" id="PTHR43547">
    <property type="entry name" value="TWO-COMPONENT HISTIDINE KINASE"/>
    <property type="match status" value="1"/>
</dbReference>
<keyword evidence="5" id="KW-1003">Cell membrane</keyword>
<evidence type="ECO:0000256" key="4">
    <source>
        <dbReference type="ARBA" id="ARBA00012438"/>
    </source>
</evidence>
<evidence type="ECO:0000256" key="2">
    <source>
        <dbReference type="ARBA" id="ARBA00004429"/>
    </source>
</evidence>
<dbReference type="SMART" id="SM00086">
    <property type="entry name" value="PAC"/>
    <property type="match status" value="3"/>
</dbReference>
<dbReference type="SUPFAM" id="SSF52172">
    <property type="entry name" value="CheY-like"/>
    <property type="match status" value="2"/>
</dbReference>
<dbReference type="Pfam" id="PF00072">
    <property type="entry name" value="Response_reg"/>
    <property type="match status" value="2"/>
</dbReference>
<evidence type="ECO:0000259" key="18">
    <source>
        <dbReference type="PROSITE" id="PS50046"/>
    </source>
</evidence>
<evidence type="ECO:0000256" key="9">
    <source>
        <dbReference type="ARBA" id="ARBA00022692"/>
    </source>
</evidence>
<feature type="domain" description="Response regulatory" evidence="20">
    <location>
        <begin position="7"/>
        <end position="125"/>
    </location>
</feature>
<keyword evidence="8" id="KW-0808">Transferase</keyword>
<feature type="modified residue" description="4-aspartylphosphate" evidence="17">
    <location>
        <position position="58"/>
    </location>
</feature>
<keyword evidence="7 17" id="KW-0597">Phosphoprotein</keyword>
<accession>A0A0M4TN29</accession>
<dbReference type="PANTHER" id="PTHR43547:SF2">
    <property type="entry name" value="HYBRID SIGNAL TRANSDUCTION HISTIDINE KINASE C"/>
    <property type="match status" value="1"/>
</dbReference>
<feature type="domain" description="PAS" evidence="21">
    <location>
        <begin position="452"/>
        <end position="526"/>
    </location>
</feature>
<dbReference type="PRINTS" id="PR00344">
    <property type="entry name" value="BCTRLSENSOR"/>
</dbReference>
<dbReference type="SMART" id="SM00387">
    <property type="entry name" value="HATPase_c"/>
    <property type="match status" value="1"/>
</dbReference>
<keyword evidence="6" id="KW-0997">Cell inner membrane</keyword>
<dbReference type="SUPFAM" id="SSF47384">
    <property type="entry name" value="Homodimeric domain of signal transducing histidine kinase"/>
    <property type="match status" value="1"/>
</dbReference>
<dbReference type="GO" id="GO:0000166">
    <property type="term" value="F:nucleotide binding"/>
    <property type="evidence" value="ECO:0007669"/>
    <property type="project" value="UniProtKB-KW"/>
</dbReference>
<keyword evidence="12" id="KW-0418">Kinase</keyword>
<keyword evidence="11" id="KW-0547">Nucleotide-binding</keyword>
<dbReference type="InterPro" id="IPR001789">
    <property type="entry name" value="Sig_transdc_resp-reg_receiver"/>
</dbReference>
<dbReference type="OrthoDB" id="567960at2"/>
<dbReference type="Pfam" id="PF01590">
    <property type="entry name" value="GAF"/>
    <property type="match status" value="2"/>
</dbReference>